<sequence length="390" mass="44169">MVDYLSRFRMYGLGYTGVVPRKPAPTLREHYHETAPKVFSRRPRAHDCRLELIKDHRDKHEWEGCLLSHGLTEIYKSVEDMHAAAVEQKPGEKKKPDKLLFTIGMKGTIDGDFMYPRGLTVTLDGDIVVADTMNHRIQIFNEAGVFKMKFGVKGNGRTQLNEPTGVTELPNGDLAVADKNNKRVQVFTDDTSYKFEFPTLYPPYSIASDRDYNIVVCTTRKTVEVYRRAGKLWNKFPVGSRTKDNVGYQICVNNKDEVIVSDSDDRLIKFFSYDGRLLYRFEPHTTGKGLAMVPSGICINPLDQLIIGDILNHTINSYTERGVLLEQLVCPTDETGTVEACAVGPEGHLIVAEFSILGRHCVKIFRYKDPNLSRPSSSKRRTPTTPKFEL</sequence>
<feature type="repeat" description="NHL" evidence="2">
    <location>
        <begin position="100"/>
        <end position="143"/>
    </location>
</feature>
<dbReference type="SUPFAM" id="SSF101898">
    <property type="entry name" value="NHL repeat"/>
    <property type="match status" value="1"/>
</dbReference>
<feature type="repeat" description="NHL" evidence="2">
    <location>
        <begin position="147"/>
        <end position="190"/>
    </location>
</feature>
<proteinExistence type="predicted"/>
<organism evidence="3 4">
    <name type="scientific">Sinanodonta woodiana</name>
    <name type="common">Chinese pond mussel</name>
    <name type="synonym">Anodonta woodiana</name>
    <dbReference type="NCBI Taxonomy" id="1069815"/>
    <lineage>
        <taxon>Eukaryota</taxon>
        <taxon>Metazoa</taxon>
        <taxon>Spiralia</taxon>
        <taxon>Lophotrochozoa</taxon>
        <taxon>Mollusca</taxon>
        <taxon>Bivalvia</taxon>
        <taxon>Autobranchia</taxon>
        <taxon>Heteroconchia</taxon>
        <taxon>Palaeoheterodonta</taxon>
        <taxon>Unionida</taxon>
        <taxon>Unionoidea</taxon>
        <taxon>Unionidae</taxon>
        <taxon>Unioninae</taxon>
        <taxon>Sinanodonta</taxon>
    </lineage>
</organism>
<accession>A0ABD3XD33</accession>
<reference evidence="3 4" key="1">
    <citation type="submission" date="2024-11" db="EMBL/GenBank/DDBJ databases">
        <title>Chromosome-level genome assembly of the freshwater bivalve Anodonta woodiana.</title>
        <authorList>
            <person name="Chen X."/>
        </authorList>
    </citation>
    <scope>NUCLEOTIDE SEQUENCE [LARGE SCALE GENOMIC DNA]</scope>
    <source>
        <strain evidence="3">MN2024</strain>
        <tissue evidence="3">Gills</tissue>
    </source>
</reference>
<comment type="caution">
    <text evidence="3">The sequence shown here is derived from an EMBL/GenBank/DDBJ whole genome shotgun (WGS) entry which is preliminary data.</text>
</comment>
<evidence type="ECO:0000313" key="3">
    <source>
        <dbReference type="EMBL" id="KAL3882907.1"/>
    </source>
</evidence>
<dbReference type="PROSITE" id="PS51125">
    <property type="entry name" value="NHL"/>
    <property type="match status" value="2"/>
</dbReference>
<dbReference type="AlphaFoldDB" id="A0ABD3XD33"/>
<dbReference type="Proteomes" id="UP001634394">
    <property type="component" value="Unassembled WGS sequence"/>
</dbReference>
<evidence type="ECO:0000256" key="2">
    <source>
        <dbReference type="PROSITE-ProRule" id="PRU00504"/>
    </source>
</evidence>
<name>A0ABD3XD33_SINWO</name>
<dbReference type="InterPro" id="IPR001258">
    <property type="entry name" value="NHL_repeat"/>
</dbReference>
<dbReference type="InterPro" id="IPR011042">
    <property type="entry name" value="6-blade_b-propeller_TolB-like"/>
</dbReference>
<dbReference type="Gene3D" id="2.120.10.30">
    <property type="entry name" value="TolB, C-terminal domain"/>
    <property type="match status" value="1"/>
</dbReference>
<dbReference type="Pfam" id="PF01436">
    <property type="entry name" value="NHL"/>
    <property type="match status" value="2"/>
</dbReference>
<protein>
    <submittedName>
        <fullName evidence="3">Uncharacterized protein</fullName>
    </submittedName>
</protein>
<evidence type="ECO:0000313" key="4">
    <source>
        <dbReference type="Proteomes" id="UP001634394"/>
    </source>
</evidence>
<gene>
    <name evidence="3" type="ORF">ACJMK2_029209</name>
</gene>
<dbReference type="EMBL" id="JBJQND010000003">
    <property type="protein sequence ID" value="KAL3882907.1"/>
    <property type="molecule type" value="Genomic_DNA"/>
</dbReference>
<dbReference type="PANTHER" id="PTHR24104">
    <property type="entry name" value="E3 UBIQUITIN-PROTEIN LIGASE NHLRC1-RELATED"/>
    <property type="match status" value="1"/>
</dbReference>
<keyword evidence="1" id="KW-0677">Repeat</keyword>
<dbReference type="PANTHER" id="PTHR24104:SF25">
    <property type="entry name" value="PROTEIN LIN-41"/>
    <property type="match status" value="1"/>
</dbReference>
<keyword evidence="4" id="KW-1185">Reference proteome</keyword>
<dbReference type="InterPro" id="IPR050952">
    <property type="entry name" value="TRIM-NHL_E3_ligases"/>
</dbReference>
<evidence type="ECO:0000256" key="1">
    <source>
        <dbReference type="ARBA" id="ARBA00022737"/>
    </source>
</evidence>